<dbReference type="OrthoDB" id="265717at2759"/>
<evidence type="ECO:0000256" key="1">
    <source>
        <dbReference type="SAM" id="SignalP"/>
    </source>
</evidence>
<comment type="caution">
    <text evidence="2">The sequence shown here is derived from an EMBL/GenBank/DDBJ whole genome shotgun (WGS) entry which is preliminary data.</text>
</comment>
<dbReference type="EMBL" id="ML978711">
    <property type="protein sequence ID" value="KAF2091813.1"/>
    <property type="molecule type" value="Genomic_DNA"/>
</dbReference>
<reference evidence="2" key="1">
    <citation type="journal article" date="2020" name="Stud. Mycol.">
        <title>101 Dothideomycetes genomes: a test case for predicting lifestyles and emergence of pathogens.</title>
        <authorList>
            <person name="Haridas S."/>
            <person name="Albert R."/>
            <person name="Binder M."/>
            <person name="Bloem J."/>
            <person name="Labutti K."/>
            <person name="Salamov A."/>
            <person name="Andreopoulos B."/>
            <person name="Baker S."/>
            <person name="Barry K."/>
            <person name="Bills G."/>
            <person name="Bluhm B."/>
            <person name="Cannon C."/>
            <person name="Castanera R."/>
            <person name="Culley D."/>
            <person name="Daum C."/>
            <person name="Ezra D."/>
            <person name="Gonzalez J."/>
            <person name="Henrissat B."/>
            <person name="Kuo A."/>
            <person name="Liang C."/>
            <person name="Lipzen A."/>
            <person name="Lutzoni F."/>
            <person name="Magnuson J."/>
            <person name="Mondo S."/>
            <person name="Nolan M."/>
            <person name="Ohm R."/>
            <person name="Pangilinan J."/>
            <person name="Park H.-J."/>
            <person name="Ramirez L."/>
            <person name="Alfaro M."/>
            <person name="Sun H."/>
            <person name="Tritt A."/>
            <person name="Yoshinaga Y."/>
            <person name="Zwiers L.-H."/>
            <person name="Turgeon B."/>
            <person name="Goodwin S."/>
            <person name="Spatafora J."/>
            <person name="Crous P."/>
            <person name="Grigoriev I."/>
        </authorList>
    </citation>
    <scope>NUCLEOTIDE SEQUENCE</scope>
    <source>
        <strain evidence="2">CBS 121410</strain>
    </source>
</reference>
<proteinExistence type="predicted"/>
<keyword evidence="1" id="KW-0732">Signal</keyword>
<gene>
    <name evidence="2" type="ORF">K490DRAFT_31564</name>
</gene>
<organism evidence="2 3">
    <name type="scientific">Saccharata proteae CBS 121410</name>
    <dbReference type="NCBI Taxonomy" id="1314787"/>
    <lineage>
        <taxon>Eukaryota</taxon>
        <taxon>Fungi</taxon>
        <taxon>Dikarya</taxon>
        <taxon>Ascomycota</taxon>
        <taxon>Pezizomycotina</taxon>
        <taxon>Dothideomycetes</taxon>
        <taxon>Dothideomycetes incertae sedis</taxon>
        <taxon>Botryosphaeriales</taxon>
        <taxon>Saccharataceae</taxon>
        <taxon>Saccharata</taxon>
    </lineage>
</organism>
<dbReference type="AlphaFoldDB" id="A0A9P4LZV2"/>
<feature type="signal peptide" evidence="1">
    <location>
        <begin position="1"/>
        <end position="21"/>
    </location>
</feature>
<dbReference type="Proteomes" id="UP000799776">
    <property type="component" value="Unassembled WGS sequence"/>
</dbReference>
<keyword evidence="3" id="KW-1185">Reference proteome</keyword>
<dbReference type="PANTHER" id="PTHR40257">
    <property type="match status" value="1"/>
</dbReference>
<feature type="chain" id="PRO_5040417137" description="DUF1330 domain-containing protein" evidence="1">
    <location>
        <begin position="22"/>
        <end position="267"/>
    </location>
</feature>
<evidence type="ECO:0000313" key="3">
    <source>
        <dbReference type="Proteomes" id="UP000799776"/>
    </source>
</evidence>
<sequence length="267" mass="28771">MPVCALHLLALNTSITEFLSALTSASITPLVISRVVRWIITPTAISVDPLLSKHIHWDLLIILPSASDLPAALKPQIAVQWTVQAGVPSRLVNNFAATNARLLAPQTGDVPALTGALDQPRVADSAQALELSSELQEWIQRFGHQEGAGAVSMLNLLAFKPGMKDEYLKYGAAFAKSIGARRGGNAKIVGSVVQDGYGKGVGVGQDGRIWDEVALAHYPSIWHFADMLASKDYQEVNHRHRVPSLRDTFILCTTELGIPGRNDGAKL</sequence>
<dbReference type="PANTHER" id="PTHR40257:SF1">
    <property type="entry name" value="DUF1330 DOMAIN-CONTAINING PROTEIN"/>
    <property type="match status" value="1"/>
</dbReference>
<protein>
    <recommendedName>
        <fullName evidence="4">DUF1330 domain-containing protein</fullName>
    </recommendedName>
</protein>
<dbReference type="Gene3D" id="3.30.70.100">
    <property type="match status" value="1"/>
</dbReference>
<name>A0A9P4LZV2_9PEZI</name>
<evidence type="ECO:0000313" key="2">
    <source>
        <dbReference type="EMBL" id="KAF2091813.1"/>
    </source>
</evidence>
<accession>A0A9P4LZV2</accession>
<evidence type="ECO:0008006" key="4">
    <source>
        <dbReference type="Google" id="ProtNLM"/>
    </source>
</evidence>